<dbReference type="SMART" id="SM00481">
    <property type="entry name" value="POLIIIAc"/>
    <property type="match status" value="1"/>
</dbReference>
<protein>
    <recommendedName>
        <fullName evidence="2">Polymerase/histidinol phosphatase N-terminal domain-containing protein</fullName>
    </recommendedName>
</protein>
<dbReference type="InterPro" id="IPR004013">
    <property type="entry name" value="PHP_dom"/>
</dbReference>
<dbReference type="GO" id="GO:0004534">
    <property type="term" value="F:5'-3' RNA exonuclease activity"/>
    <property type="evidence" value="ECO:0007669"/>
    <property type="project" value="TreeGrafter"/>
</dbReference>
<dbReference type="RefSeq" id="XP_067818497.1">
    <property type="nucleotide sequence ID" value="XM_067959032.1"/>
</dbReference>
<sequence length="461" mass="50231">MVSLSSSGHRKKHKKTIRGSKRKPVNLQSNFNRKCSISIARSTTSVAAYEALHDAMFPSNDGYHSSTHAATRDSSDNLLGHTAIGDFHLHSDGKLKPSEVVAKAATNGVTYMSLTDHDTMSGVNEAIIAAQKLGVFVIPGVEISAEVKGGENLHILGYFSPGSNSIELETQLQKIRAGRHKRGKGMLKKLASISFIVSPLMQLTNEAMGIQLKWERVLEIAGEAAPGRPHVAEALVEAGHVTTFRQAFARYLHNDGPAYVEGEDFPPEEAIKLIASAGGVSVLAHPWCCKDPMTLVPKLATLGIQSCSCTDVSVSMPSVKGIEVYHDRNKIDMYGALAKESGLLMLGGSDFHGIDPNRECAPGAIPFPRLHVDRFLAHALLVWERPLIERLRIIVDAIKRNISTSEEVLIWKEQEPVVSRTLAELQMGFEVVKPNDILVGNNSLTSVGNSHYRTIRIKTLS</sequence>
<feature type="domain" description="Polymerase/histidinol phosphatase N-terminal" evidence="2">
    <location>
        <begin position="85"/>
        <end position="147"/>
    </location>
</feature>
<dbReference type="CDD" id="cd07438">
    <property type="entry name" value="PHP_HisPPase_AMP"/>
    <property type="match status" value="1"/>
</dbReference>
<dbReference type="Proteomes" id="UP000294530">
    <property type="component" value="Unassembled WGS sequence"/>
</dbReference>
<accession>A0A976IE50</accession>
<dbReference type="SUPFAM" id="SSF89550">
    <property type="entry name" value="PHP domain-like"/>
    <property type="match status" value="1"/>
</dbReference>
<evidence type="ECO:0000256" key="1">
    <source>
        <dbReference type="SAM" id="MobiDB-lite"/>
    </source>
</evidence>
<dbReference type="PANTHER" id="PTHR42924">
    <property type="entry name" value="EXONUCLEASE"/>
    <property type="match status" value="1"/>
</dbReference>
<dbReference type="GeneID" id="94344703"/>
<feature type="region of interest" description="Disordered" evidence="1">
    <location>
        <begin position="1"/>
        <end position="26"/>
    </location>
</feature>
<proteinExistence type="predicted"/>
<dbReference type="OrthoDB" id="16564at2759"/>
<dbReference type="KEGG" id="blac:94344703"/>
<dbReference type="InterPro" id="IPR052018">
    <property type="entry name" value="PHP_domain"/>
</dbReference>
<name>A0A976IE50_BRELC</name>
<gene>
    <name evidence="3" type="ORF">CCR75_000927</name>
</gene>
<organism evidence="3 4">
    <name type="scientific">Bremia lactucae</name>
    <name type="common">Lettuce downy mildew</name>
    <dbReference type="NCBI Taxonomy" id="4779"/>
    <lineage>
        <taxon>Eukaryota</taxon>
        <taxon>Sar</taxon>
        <taxon>Stramenopiles</taxon>
        <taxon>Oomycota</taxon>
        <taxon>Peronosporomycetes</taxon>
        <taxon>Peronosporales</taxon>
        <taxon>Peronosporaceae</taxon>
        <taxon>Bremia</taxon>
    </lineage>
</organism>
<comment type="caution">
    <text evidence="3">The sequence shown here is derived from an EMBL/GenBank/DDBJ whole genome shotgun (WGS) entry which is preliminary data.</text>
</comment>
<dbReference type="InterPro" id="IPR016195">
    <property type="entry name" value="Pol/histidinol_Pase-like"/>
</dbReference>
<evidence type="ECO:0000313" key="3">
    <source>
        <dbReference type="EMBL" id="TDH68998.1"/>
    </source>
</evidence>
<evidence type="ECO:0000313" key="4">
    <source>
        <dbReference type="Proteomes" id="UP000294530"/>
    </source>
</evidence>
<dbReference type="AlphaFoldDB" id="A0A976IE50"/>
<dbReference type="EMBL" id="SHOA02000016">
    <property type="protein sequence ID" value="TDH68998.1"/>
    <property type="molecule type" value="Genomic_DNA"/>
</dbReference>
<dbReference type="Gene3D" id="3.20.20.140">
    <property type="entry name" value="Metal-dependent hydrolases"/>
    <property type="match status" value="1"/>
</dbReference>
<dbReference type="Pfam" id="PF02811">
    <property type="entry name" value="PHP"/>
    <property type="match status" value="1"/>
</dbReference>
<dbReference type="GO" id="GO:0035312">
    <property type="term" value="F:5'-3' DNA exonuclease activity"/>
    <property type="evidence" value="ECO:0007669"/>
    <property type="project" value="TreeGrafter"/>
</dbReference>
<dbReference type="InterPro" id="IPR003141">
    <property type="entry name" value="Pol/His_phosphatase_N"/>
</dbReference>
<feature type="compositionally biased region" description="Basic residues" evidence="1">
    <location>
        <begin position="8"/>
        <end position="24"/>
    </location>
</feature>
<reference evidence="3 4" key="1">
    <citation type="journal article" date="2021" name="Genome Biol.">
        <title>AFLAP: assembly-free linkage analysis pipeline using k-mers from genome sequencing data.</title>
        <authorList>
            <person name="Fletcher K."/>
            <person name="Zhang L."/>
            <person name="Gil J."/>
            <person name="Han R."/>
            <person name="Cavanaugh K."/>
            <person name="Michelmore R."/>
        </authorList>
    </citation>
    <scope>NUCLEOTIDE SEQUENCE [LARGE SCALE GENOMIC DNA]</scope>
    <source>
        <strain evidence="3 4">SF5</strain>
    </source>
</reference>
<dbReference type="Gene3D" id="1.10.150.650">
    <property type="match status" value="1"/>
</dbReference>
<dbReference type="PANTHER" id="PTHR42924:SF3">
    <property type="entry name" value="POLYMERASE_HISTIDINOL PHOSPHATASE N-TERMINAL DOMAIN-CONTAINING PROTEIN"/>
    <property type="match status" value="1"/>
</dbReference>
<keyword evidence="4" id="KW-1185">Reference proteome</keyword>
<evidence type="ECO:0000259" key="2">
    <source>
        <dbReference type="SMART" id="SM00481"/>
    </source>
</evidence>